<dbReference type="SUPFAM" id="SSF56281">
    <property type="entry name" value="Metallo-hydrolase/oxidoreductase"/>
    <property type="match status" value="1"/>
</dbReference>
<keyword evidence="1" id="KW-0694">RNA-binding</keyword>
<dbReference type="InterPro" id="IPR025069">
    <property type="entry name" value="Cpsf2_C"/>
</dbReference>
<feature type="region of interest" description="Disordered" evidence="2">
    <location>
        <begin position="108"/>
        <end position="131"/>
    </location>
</feature>
<evidence type="ECO:0000313" key="4">
    <source>
        <dbReference type="EMBL" id="CRK42001.1"/>
    </source>
</evidence>
<reference evidence="5" key="1">
    <citation type="submission" date="2015-05" db="EMBL/GenBank/DDBJ databases">
        <authorList>
            <person name="Fogelqvist Johan"/>
        </authorList>
    </citation>
    <scope>NUCLEOTIDE SEQUENCE [LARGE SCALE GENOMIC DNA]</scope>
</reference>
<dbReference type="GO" id="GO:0003723">
    <property type="term" value="F:RNA binding"/>
    <property type="evidence" value="ECO:0007669"/>
    <property type="project" value="UniProtKB-KW"/>
</dbReference>
<dbReference type="Proteomes" id="UP000045706">
    <property type="component" value="Unassembled WGS sequence"/>
</dbReference>
<feature type="compositionally biased region" description="Polar residues" evidence="2">
    <location>
        <begin position="108"/>
        <end position="121"/>
    </location>
</feature>
<proteinExistence type="inferred from homology"/>
<evidence type="ECO:0000259" key="3">
    <source>
        <dbReference type="Pfam" id="PF13299"/>
    </source>
</evidence>
<dbReference type="AlphaFoldDB" id="A0A0G4N5U5"/>
<dbReference type="InterPro" id="IPR027075">
    <property type="entry name" value="CPSF2"/>
</dbReference>
<evidence type="ECO:0000313" key="5">
    <source>
        <dbReference type="Proteomes" id="UP000045706"/>
    </source>
</evidence>
<name>A0A0G4N5U5_VERLO</name>
<evidence type="ECO:0000256" key="2">
    <source>
        <dbReference type="SAM" id="MobiDB-lite"/>
    </source>
</evidence>
<organism evidence="4 5">
    <name type="scientific">Verticillium longisporum</name>
    <name type="common">Verticillium dahliae var. longisporum</name>
    <dbReference type="NCBI Taxonomy" id="100787"/>
    <lineage>
        <taxon>Eukaryota</taxon>
        <taxon>Fungi</taxon>
        <taxon>Dikarya</taxon>
        <taxon>Ascomycota</taxon>
        <taxon>Pezizomycotina</taxon>
        <taxon>Sordariomycetes</taxon>
        <taxon>Hypocreomycetidae</taxon>
        <taxon>Glomerellales</taxon>
        <taxon>Plectosphaerellaceae</taxon>
        <taxon>Verticillium</taxon>
    </lineage>
</organism>
<keyword evidence="1" id="KW-0507">mRNA processing</keyword>
<dbReference type="GO" id="GO:0005847">
    <property type="term" value="C:mRNA cleavage and polyadenylation specificity factor complex"/>
    <property type="evidence" value="ECO:0007669"/>
    <property type="project" value="InterPro"/>
</dbReference>
<feature type="non-terminal residue" evidence="4">
    <location>
        <position position="1"/>
    </location>
</feature>
<sequence>RSLNNLIPLIQPRKLILVGGSQEETTTLAADCKKLLAARIGASDESAVDVFTPEVGTTVDASVDTNAWVVKLGDSLIKKLKWQNLRGLGIVTITGQLLGESHAISESTGSNKRLKTASNDDGATFKGEEGRDEDFDNKEIEVVPVLDTLPLSMVSAVRSVAQPLHVGDLRLTDLRRAMQSAGYTAEFRGEGTLVINGAVAVRKTNMGRIEVESVGVADPSAIMQHRSTFYEVKRMIYDGLAVVAGA</sequence>
<evidence type="ECO:0000256" key="1">
    <source>
        <dbReference type="RuleBase" id="RU365006"/>
    </source>
</evidence>
<dbReference type="InterPro" id="IPR036866">
    <property type="entry name" value="RibonucZ/Hydroxyglut_hydro"/>
</dbReference>
<dbReference type="Pfam" id="PF13299">
    <property type="entry name" value="CPSF100_C"/>
    <property type="match status" value="1"/>
</dbReference>
<comment type="similarity">
    <text evidence="1">Belongs to the metallo-beta-lactamase superfamily. RNA-metabolizing metallo-beta-lactamase-like family. CPSF2/YSH1 subfamily.</text>
</comment>
<dbReference type="PANTHER" id="PTHR45922:SF1">
    <property type="entry name" value="CLEAVAGE AND POLYADENYLATION SPECIFICITY FACTOR SUBUNIT 2"/>
    <property type="match status" value="1"/>
</dbReference>
<protein>
    <recommendedName>
        <fullName evidence="1">Cleavage and polyadenylation specificity factor subunit 2</fullName>
    </recommendedName>
    <alternativeName>
        <fullName evidence="1">Cleavage and polyadenylation specificity factor 100 kDa subunit</fullName>
    </alternativeName>
</protein>
<dbReference type="EMBL" id="CVQI01032684">
    <property type="protein sequence ID" value="CRK42001.1"/>
    <property type="molecule type" value="Genomic_DNA"/>
</dbReference>
<gene>
    <name evidence="4" type="ORF">BN1723_016005</name>
</gene>
<dbReference type="PANTHER" id="PTHR45922">
    <property type="entry name" value="CLEAVAGE AND POLYADENYLATION SPECIFICITY FACTOR SUBUNIT 2"/>
    <property type="match status" value="1"/>
</dbReference>
<comment type="subcellular location">
    <subcellularLocation>
        <location evidence="1">Nucleus</location>
    </subcellularLocation>
</comment>
<feature type="non-terminal residue" evidence="4">
    <location>
        <position position="246"/>
    </location>
</feature>
<keyword evidence="1" id="KW-0539">Nucleus</keyword>
<accession>A0A0G4N5U5</accession>
<feature type="domain" description="Cleavage and polyadenylation specificity factor 2 C-terminal" evidence="3">
    <location>
        <begin position="70"/>
        <end position="240"/>
    </location>
</feature>
<dbReference type="GO" id="GO:0006397">
    <property type="term" value="P:mRNA processing"/>
    <property type="evidence" value="ECO:0007669"/>
    <property type="project" value="UniProtKB-KW"/>
</dbReference>